<accession>A0A167A0Y6</accession>
<feature type="non-terminal residue" evidence="1">
    <location>
        <position position="75"/>
    </location>
</feature>
<reference evidence="1 2" key="1">
    <citation type="submission" date="2015-06" db="EMBL/GenBank/DDBJ databases">
        <title>Survival trade-offs in plant roots during colonization by closely related pathogenic and mutualistic fungi.</title>
        <authorList>
            <person name="Hacquard S."/>
            <person name="Kracher B."/>
            <person name="Hiruma K."/>
            <person name="Weinman A."/>
            <person name="Muench P."/>
            <person name="Garrido Oter R."/>
            <person name="Ver Loren van Themaat E."/>
            <person name="Dallerey J.-F."/>
            <person name="Damm U."/>
            <person name="Henrissat B."/>
            <person name="Lespinet O."/>
            <person name="Thon M."/>
            <person name="Kemen E."/>
            <person name="McHardy A.C."/>
            <person name="Schulze-Lefert P."/>
            <person name="O'Connell R.J."/>
        </authorList>
    </citation>
    <scope>NUCLEOTIDE SEQUENCE [LARGE SCALE GENOMIC DNA]</scope>
    <source>
        <strain evidence="1 2">MAFF 238704</strain>
    </source>
</reference>
<dbReference type="AlphaFoldDB" id="A0A167A0Y6"/>
<dbReference type="EMBL" id="LFIW01002051">
    <property type="protein sequence ID" value="KZL79587.1"/>
    <property type="molecule type" value="Genomic_DNA"/>
</dbReference>
<evidence type="ECO:0000313" key="1">
    <source>
        <dbReference type="EMBL" id="KZL79587.1"/>
    </source>
</evidence>
<proteinExistence type="predicted"/>
<sequence length="75" mass="8019">MADGAVVDGVGEHDTSIRMFDVGRQDVFEMEEAGNRMQTGRSKDVSHWQVVMANTAKAPTAQVARAGSAGNQARI</sequence>
<dbReference type="Proteomes" id="UP000076584">
    <property type="component" value="Unassembled WGS sequence"/>
</dbReference>
<gene>
    <name evidence="1" type="ORF">CI238_13643</name>
</gene>
<evidence type="ECO:0000313" key="2">
    <source>
        <dbReference type="Proteomes" id="UP000076584"/>
    </source>
</evidence>
<name>A0A167A0Y6_COLIC</name>
<comment type="caution">
    <text evidence="1">The sequence shown here is derived from an EMBL/GenBank/DDBJ whole genome shotgun (WGS) entry which is preliminary data.</text>
</comment>
<keyword evidence="2" id="KW-1185">Reference proteome</keyword>
<protein>
    <submittedName>
        <fullName evidence="1">Uncharacterized protein</fullName>
    </submittedName>
</protein>
<organism evidence="1 2">
    <name type="scientific">Colletotrichum incanum</name>
    <name type="common">Soybean anthracnose fungus</name>
    <dbReference type="NCBI Taxonomy" id="1573173"/>
    <lineage>
        <taxon>Eukaryota</taxon>
        <taxon>Fungi</taxon>
        <taxon>Dikarya</taxon>
        <taxon>Ascomycota</taxon>
        <taxon>Pezizomycotina</taxon>
        <taxon>Sordariomycetes</taxon>
        <taxon>Hypocreomycetidae</taxon>
        <taxon>Glomerellales</taxon>
        <taxon>Glomerellaceae</taxon>
        <taxon>Colletotrichum</taxon>
        <taxon>Colletotrichum spaethianum species complex</taxon>
    </lineage>
</organism>